<protein>
    <recommendedName>
        <fullName evidence="2">Fibronectin type-III domain-containing protein</fullName>
    </recommendedName>
</protein>
<dbReference type="SMART" id="SM00060">
    <property type="entry name" value="FN3"/>
    <property type="match status" value="3"/>
</dbReference>
<dbReference type="Gene3D" id="2.60.40.10">
    <property type="entry name" value="Immunoglobulins"/>
    <property type="match status" value="3"/>
</dbReference>
<feature type="domain" description="Fibronectin type-III" evidence="2">
    <location>
        <begin position="205"/>
        <end position="297"/>
    </location>
</feature>
<dbReference type="SUPFAM" id="SSF49265">
    <property type="entry name" value="Fibronectin type III"/>
    <property type="match status" value="2"/>
</dbReference>
<gene>
    <name evidence="3" type="ORF">KUTeg_000868</name>
</gene>
<keyword evidence="4" id="KW-1185">Reference proteome</keyword>
<keyword evidence="1" id="KW-0677">Repeat</keyword>
<dbReference type="Proteomes" id="UP001217089">
    <property type="component" value="Unassembled WGS sequence"/>
</dbReference>
<dbReference type="PANTHER" id="PTHR46708">
    <property type="entry name" value="TENASCIN"/>
    <property type="match status" value="1"/>
</dbReference>
<dbReference type="InterPro" id="IPR003961">
    <property type="entry name" value="FN3_dom"/>
</dbReference>
<dbReference type="PROSITE" id="PS50853">
    <property type="entry name" value="FN3"/>
    <property type="match status" value="3"/>
</dbReference>
<feature type="domain" description="Fibronectin type-III" evidence="2">
    <location>
        <begin position="322"/>
        <end position="414"/>
    </location>
</feature>
<dbReference type="InterPro" id="IPR036116">
    <property type="entry name" value="FN3_sf"/>
</dbReference>
<dbReference type="PANTHER" id="PTHR46708:SF2">
    <property type="entry name" value="FIBRONECTIN TYPE-III DOMAIN-CONTAINING PROTEIN"/>
    <property type="match status" value="1"/>
</dbReference>
<dbReference type="InterPro" id="IPR050991">
    <property type="entry name" value="ECM_Regulatory_Proteins"/>
</dbReference>
<dbReference type="InterPro" id="IPR013783">
    <property type="entry name" value="Ig-like_fold"/>
</dbReference>
<organism evidence="3 4">
    <name type="scientific">Tegillarca granosa</name>
    <name type="common">Malaysian cockle</name>
    <name type="synonym">Anadara granosa</name>
    <dbReference type="NCBI Taxonomy" id="220873"/>
    <lineage>
        <taxon>Eukaryota</taxon>
        <taxon>Metazoa</taxon>
        <taxon>Spiralia</taxon>
        <taxon>Lophotrochozoa</taxon>
        <taxon>Mollusca</taxon>
        <taxon>Bivalvia</taxon>
        <taxon>Autobranchia</taxon>
        <taxon>Pteriomorphia</taxon>
        <taxon>Arcoida</taxon>
        <taxon>Arcoidea</taxon>
        <taxon>Arcidae</taxon>
        <taxon>Tegillarca</taxon>
    </lineage>
</organism>
<dbReference type="CDD" id="cd00063">
    <property type="entry name" value="FN3"/>
    <property type="match status" value="2"/>
</dbReference>
<evidence type="ECO:0000313" key="4">
    <source>
        <dbReference type="Proteomes" id="UP001217089"/>
    </source>
</evidence>
<evidence type="ECO:0000313" key="3">
    <source>
        <dbReference type="EMBL" id="KAJ8321577.1"/>
    </source>
</evidence>
<sequence>MVIINFVNFSGIHGYLKHKPIRRHGTDHIYIGIDHMVDSGASVGFNDTCDGSNCDTNEIANLIVLNLQATAVSPTQIKVDWSLPTHVSAINRFEVLWTGNAVPVTLSSSTTTYTINNLTSETSYNVVVTSVDTTSRPTEQKVHADQVTAITSSVLGFDAECRVSADCDTSKSLECVELTTKTCKCNTDLYYYGETCKNNQIIELKVTNVQVSPTGTDSLYVTWTNPTANSVIERKEVIWTGPSQGSKTVAVGDTSTAITGLTPGGSYTITVVSIDTNSRNEQQEVTSDAVNKKTKSALGGSCSLVSDCDGSNVECVTISELKVTNVQVSPTGTDSLYVTWTNPTANSAIESKQVRWTGTSSGSKNMVVSSMSTSITGLTLGGTYTITVVSIDTDSRIQSQEVSSDTVQQKTKSALGGSCTSVTYCDGSNVECVSTKCQCKTTFYDDNNAEKGGTCKSSRYYKEGNII</sequence>
<evidence type="ECO:0000256" key="1">
    <source>
        <dbReference type="ARBA" id="ARBA00022737"/>
    </source>
</evidence>
<comment type="caution">
    <text evidence="3">The sequence shown here is derived from an EMBL/GenBank/DDBJ whole genome shotgun (WGS) entry which is preliminary data.</text>
</comment>
<accession>A0ABQ9FWE9</accession>
<evidence type="ECO:0000259" key="2">
    <source>
        <dbReference type="PROSITE" id="PS50853"/>
    </source>
</evidence>
<reference evidence="3 4" key="1">
    <citation type="submission" date="2022-12" db="EMBL/GenBank/DDBJ databases">
        <title>Chromosome-level genome of Tegillarca granosa.</title>
        <authorList>
            <person name="Kim J."/>
        </authorList>
    </citation>
    <scope>NUCLEOTIDE SEQUENCE [LARGE SCALE GENOMIC DNA]</scope>
    <source>
        <strain evidence="3">Teg-2019</strain>
        <tissue evidence="3">Adductor muscle</tissue>
    </source>
</reference>
<proteinExistence type="predicted"/>
<dbReference type="Pfam" id="PF00041">
    <property type="entry name" value="fn3"/>
    <property type="match status" value="3"/>
</dbReference>
<feature type="domain" description="Fibronectin type-III" evidence="2">
    <location>
        <begin position="63"/>
        <end position="154"/>
    </location>
</feature>
<dbReference type="EMBL" id="JARBDR010000021">
    <property type="protein sequence ID" value="KAJ8321577.1"/>
    <property type="molecule type" value="Genomic_DNA"/>
</dbReference>
<name>A0ABQ9FWE9_TEGGR</name>